<keyword evidence="1" id="KW-0378">Hydrolase</keyword>
<dbReference type="AlphaFoldDB" id="A0A839SU66"/>
<comment type="similarity">
    <text evidence="1">Belongs to the peptidase M81 family.</text>
</comment>
<dbReference type="InterPro" id="IPR009197">
    <property type="entry name" value="MlrC"/>
</dbReference>
<dbReference type="Pfam" id="PF07171">
    <property type="entry name" value="MlrC_C"/>
    <property type="match status" value="1"/>
</dbReference>
<keyword evidence="5" id="KW-1185">Reference proteome</keyword>
<dbReference type="Proteomes" id="UP000581135">
    <property type="component" value="Unassembled WGS sequence"/>
</dbReference>
<evidence type="ECO:0000313" key="5">
    <source>
        <dbReference type="Proteomes" id="UP000581135"/>
    </source>
</evidence>
<comment type="function">
    <text evidence="1">Involved in peptidolytic degradation of cyclic heptapeptide hepatotoxin microcystin (MC).</text>
</comment>
<feature type="domain" description="Microcystin LR degradation protein MlrC N-terminal" evidence="3">
    <location>
        <begin position="2"/>
        <end position="293"/>
    </location>
</feature>
<comment type="cofactor">
    <cofactor evidence="1">
        <name>Zn(2+)</name>
        <dbReference type="ChEBI" id="CHEBI:29105"/>
    </cofactor>
    <text evidence="1">Binds 1 zinc ion per subunit.</text>
</comment>
<keyword evidence="1" id="KW-0479">Metal-binding</keyword>
<protein>
    <recommendedName>
        <fullName evidence="1">Microcystinase C</fullName>
        <shortName evidence="1">MlrC</shortName>
    </recommendedName>
</protein>
<dbReference type="GO" id="GO:0008237">
    <property type="term" value="F:metallopeptidase activity"/>
    <property type="evidence" value="ECO:0007669"/>
    <property type="project" value="UniProtKB-KW"/>
</dbReference>
<dbReference type="GO" id="GO:0046872">
    <property type="term" value="F:metal ion binding"/>
    <property type="evidence" value="ECO:0007669"/>
    <property type="project" value="UniProtKB-KW"/>
</dbReference>
<reference evidence="4 5" key="1">
    <citation type="submission" date="2020-08" db="EMBL/GenBank/DDBJ databases">
        <title>Genomic Encyclopedia of Type Strains, Phase III (KMG-III): the genomes of soil and plant-associated and newly described type strains.</title>
        <authorList>
            <person name="Whitman W."/>
        </authorList>
    </citation>
    <scope>NUCLEOTIDE SEQUENCE [LARGE SCALE GENOMIC DNA]</scope>
    <source>
        <strain evidence="4 5">CECT 8803</strain>
    </source>
</reference>
<dbReference type="Pfam" id="PF07364">
    <property type="entry name" value="DUF1485"/>
    <property type="match status" value="1"/>
</dbReference>
<dbReference type="RefSeq" id="WP_183416356.1">
    <property type="nucleotide sequence ID" value="NZ_JACHXA010000004.1"/>
</dbReference>
<dbReference type="InterPro" id="IPR015995">
    <property type="entry name" value="MlrC_N"/>
</dbReference>
<evidence type="ECO:0000259" key="2">
    <source>
        <dbReference type="Pfam" id="PF07171"/>
    </source>
</evidence>
<gene>
    <name evidence="4" type="ORF">FHR98_001826</name>
</gene>
<dbReference type="InterPro" id="IPR010799">
    <property type="entry name" value="MlrC_C"/>
</dbReference>
<keyword evidence="1" id="KW-0645">Protease</keyword>
<feature type="domain" description="Microcystin LR degradation protein MlrC C-terminal" evidence="2">
    <location>
        <begin position="306"/>
        <end position="483"/>
    </location>
</feature>
<name>A0A839SU66_9PROT</name>
<dbReference type="PIRSF" id="PIRSF012702">
    <property type="entry name" value="UCP012702"/>
    <property type="match status" value="1"/>
</dbReference>
<dbReference type="GO" id="GO:0006508">
    <property type="term" value="P:proteolysis"/>
    <property type="evidence" value="ECO:0007669"/>
    <property type="project" value="UniProtKB-KW"/>
</dbReference>
<evidence type="ECO:0000259" key="3">
    <source>
        <dbReference type="Pfam" id="PF07364"/>
    </source>
</evidence>
<sequence>MRIAVGGFQHETNTFAPSKATFEDFERADAWPPLTRGQGMAQVVSGINLPVAGALEYIRDQGHEILPLVWASAPPSAHVTEDAFERIVAMLLEDLKKAGPLDGVYLDLHGAMVTEHLEDGEGAILKRVRDLLGPNVPLAVSLDLHANVTPEMVDLADILEIYRTYPHVDMAATGARAAERLEALLNTEERWHKAFLQLPFLIPLTGGCTFIDPSKSLYEKIPHLIDENQIVSLSFACGFSPADIYHVGASVVAYGKDSARVWKVAEEFRDAVIAREAEFAGDLFAAPDAVRKAREISAVASRPVVLADTQDNPGAGGNGDTTGLLKELVAQHAEKAVVGVLCDPASAAGAHDAGVGADIRLSLGGKSGWPGVTPLEGTFKVLALSDGKTVGTGPFYKGANIDLGKTALLEISGVKVIVGSRKIQAADQSMFRTVGIEPSSMGILALKSSVHFRADFQPIAEKVLVAASPGPNPVDYESLAYRRVRPGIRLMPGSSRTS</sequence>
<keyword evidence="1" id="KW-0482">Metalloprotease</keyword>
<evidence type="ECO:0000256" key="1">
    <source>
        <dbReference type="PIRNR" id="PIRNR012702"/>
    </source>
</evidence>
<dbReference type="EMBL" id="JACHXA010000004">
    <property type="protein sequence ID" value="MBB3065539.1"/>
    <property type="molecule type" value="Genomic_DNA"/>
</dbReference>
<evidence type="ECO:0000313" key="4">
    <source>
        <dbReference type="EMBL" id="MBB3065539.1"/>
    </source>
</evidence>
<accession>A0A839SU66</accession>
<comment type="caution">
    <text evidence="4">The sequence shown here is derived from an EMBL/GenBank/DDBJ whole genome shotgun (WGS) entry which is preliminary data.</text>
</comment>
<proteinExistence type="inferred from homology"/>
<organism evidence="4 5">
    <name type="scientific">Limibacillus halophilus</name>
    <dbReference type="NCBI Taxonomy" id="1579333"/>
    <lineage>
        <taxon>Bacteria</taxon>
        <taxon>Pseudomonadati</taxon>
        <taxon>Pseudomonadota</taxon>
        <taxon>Alphaproteobacteria</taxon>
        <taxon>Rhodospirillales</taxon>
        <taxon>Rhodovibrionaceae</taxon>
        <taxon>Limibacillus</taxon>
    </lineage>
</organism>